<evidence type="ECO:0000256" key="1">
    <source>
        <dbReference type="ARBA" id="ARBA00006890"/>
    </source>
</evidence>
<dbReference type="PANTHER" id="PTHR43197">
    <property type="entry name" value="UTP--GLUCOSE-1-PHOSPHATE URIDYLYLTRANSFERASE"/>
    <property type="match status" value="1"/>
</dbReference>
<gene>
    <name evidence="9" type="primary">galU</name>
    <name evidence="9" type="ORF">FYK34_14190</name>
</gene>
<dbReference type="EMBL" id="CP043473">
    <property type="protein sequence ID" value="QEL56634.1"/>
    <property type="molecule type" value="Genomic_DNA"/>
</dbReference>
<dbReference type="EC" id="2.7.7.9" evidence="2 7"/>
<dbReference type="NCBIfam" id="TIGR01099">
    <property type="entry name" value="galU"/>
    <property type="match status" value="1"/>
</dbReference>
<name>A0A5C1DIX4_9NEIS</name>
<dbReference type="SUPFAM" id="SSF53448">
    <property type="entry name" value="Nucleotide-diphospho-sugar transferases"/>
    <property type="match status" value="1"/>
</dbReference>
<dbReference type="CDD" id="cd02541">
    <property type="entry name" value="UGPase_prokaryotic"/>
    <property type="match status" value="1"/>
</dbReference>
<protein>
    <recommendedName>
        <fullName evidence="3 7">UTP--glucose-1-phosphate uridylyltransferase</fullName>
        <ecNumber evidence="2 7">2.7.7.9</ecNumber>
    </recommendedName>
    <alternativeName>
        <fullName evidence="7">UDP-glucose pyrophosphorylase</fullName>
    </alternativeName>
</protein>
<evidence type="ECO:0000256" key="4">
    <source>
        <dbReference type="ARBA" id="ARBA00022679"/>
    </source>
</evidence>
<dbReference type="InterPro" id="IPR005771">
    <property type="entry name" value="GalU_uridylyltTrfase_bac/arc"/>
</dbReference>
<comment type="similarity">
    <text evidence="1 7">Belongs to the UDPGP type 2 family.</text>
</comment>
<reference evidence="9 10" key="1">
    <citation type="submission" date="2019-08" db="EMBL/GenBank/DDBJ databases">
        <title>Chromobacterium paludis, a novel bacterium isolated from a Maryland marsh pond.</title>
        <authorList>
            <person name="Blackburn M.B."/>
            <person name="Gundersen-Rindal D.E."/>
        </authorList>
    </citation>
    <scope>NUCLEOTIDE SEQUENCE [LARGE SCALE GENOMIC DNA]</scope>
    <source>
        <strain evidence="10">IIBBL 257-1</strain>
    </source>
</reference>
<dbReference type="AlphaFoldDB" id="A0A5C1DIX4"/>
<keyword evidence="5 7" id="KW-0548">Nucleotidyltransferase</keyword>
<keyword evidence="4 7" id="KW-0808">Transferase</keyword>
<feature type="domain" description="Nucleotidyl transferase" evidence="8">
    <location>
        <begin position="11"/>
        <end position="268"/>
    </location>
</feature>
<evidence type="ECO:0000313" key="10">
    <source>
        <dbReference type="Proteomes" id="UP000322079"/>
    </source>
</evidence>
<dbReference type="InterPro" id="IPR029044">
    <property type="entry name" value="Nucleotide-diphossugar_trans"/>
</dbReference>
<dbReference type="PANTHER" id="PTHR43197:SF1">
    <property type="entry name" value="UTP--GLUCOSE-1-PHOSPHATE URIDYLYLTRANSFERASE"/>
    <property type="match status" value="1"/>
</dbReference>
<proteinExistence type="inferred from homology"/>
<evidence type="ECO:0000256" key="3">
    <source>
        <dbReference type="ARBA" id="ARBA00019048"/>
    </source>
</evidence>
<evidence type="ECO:0000256" key="6">
    <source>
        <dbReference type="ARBA" id="ARBA00048128"/>
    </source>
</evidence>
<dbReference type="KEGG" id="chrm:FYK34_14190"/>
<dbReference type="GO" id="GO:0003983">
    <property type="term" value="F:UTP:glucose-1-phosphate uridylyltransferase activity"/>
    <property type="evidence" value="ECO:0007669"/>
    <property type="project" value="UniProtKB-EC"/>
</dbReference>
<organism evidence="9 10">
    <name type="scientific">Chromobacterium paludis</name>
    <dbReference type="NCBI Taxonomy" id="2605945"/>
    <lineage>
        <taxon>Bacteria</taxon>
        <taxon>Pseudomonadati</taxon>
        <taxon>Pseudomonadota</taxon>
        <taxon>Betaproteobacteria</taxon>
        <taxon>Neisseriales</taxon>
        <taxon>Chromobacteriaceae</taxon>
        <taxon>Chromobacterium</taxon>
    </lineage>
</organism>
<dbReference type="GO" id="GO:0006011">
    <property type="term" value="P:UDP-alpha-D-glucose metabolic process"/>
    <property type="evidence" value="ECO:0007669"/>
    <property type="project" value="InterPro"/>
</dbReference>
<comment type="catalytic activity">
    <reaction evidence="6 7">
        <text>alpha-D-glucose 1-phosphate + UTP + H(+) = UDP-alpha-D-glucose + diphosphate</text>
        <dbReference type="Rhea" id="RHEA:19889"/>
        <dbReference type="ChEBI" id="CHEBI:15378"/>
        <dbReference type="ChEBI" id="CHEBI:33019"/>
        <dbReference type="ChEBI" id="CHEBI:46398"/>
        <dbReference type="ChEBI" id="CHEBI:58601"/>
        <dbReference type="ChEBI" id="CHEBI:58885"/>
        <dbReference type="EC" id="2.7.7.9"/>
    </reaction>
</comment>
<evidence type="ECO:0000256" key="2">
    <source>
        <dbReference type="ARBA" id="ARBA00012415"/>
    </source>
</evidence>
<dbReference type="Gene3D" id="3.90.550.10">
    <property type="entry name" value="Spore Coat Polysaccharide Biosynthesis Protein SpsA, Chain A"/>
    <property type="match status" value="1"/>
</dbReference>
<evidence type="ECO:0000259" key="8">
    <source>
        <dbReference type="Pfam" id="PF00483"/>
    </source>
</evidence>
<evidence type="ECO:0000256" key="5">
    <source>
        <dbReference type="ARBA" id="ARBA00022695"/>
    </source>
</evidence>
<dbReference type="Proteomes" id="UP000322079">
    <property type="component" value="Chromosome"/>
</dbReference>
<accession>A0A5C1DIX4</accession>
<keyword evidence="10" id="KW-1185">Reference proteome</keyword>
<evidence type="ECO:0000256" key="7">
    <source>
        <dbReference type="RuleBase" id="RU361259"/>
    </source>
</evidence>
<dbReference type="Pfam" id="PF00483">
    <property type="entry name" value="NTP_transferase"/>
    <property type="match status" value="1"/>
</dbReference>
<sequence length="290" mass="31606">MKKITKAVFPVAGLGTRFLPATKASPKEMLPIVDKPLIQYAVEEAIAAGITELIFITGRNKRSIEDHFDKAYELETELEYKNKQKLLQLVQEIIPPTVSCIYIRQAEALGLGHAVLCARPVVGDEPFAVILADDLIEGAPGAMEQMVGLFGETHSSILGVETVAPEETASYGIVKVEADAKGNQRVRHIVEKPRPEEAPSTLAVVGRYILTPRIFDKLLNTRAGAGGEIQLTDGIAALMKDEPVLALPFKGTRYDCGSKLGYLKATVNYGLKHHEVAGEFAAFLRELKID</sequence>
<dbReference type="InterPro" id="IPR005835">
    <property type="entry name" value="NTP_transferase_dom"/>
</dbReference>
<evidence type="ECO:0000313" key="9">
    <source>
        <dbReference type="EMBL" id="QEL56634.1"/>
    </source>
</evidence>
<dbReference type="RefSeq" id="WP_149297475.1">
    <property type="nucleotide sequence ID" value="NZ_CP043473.1"/>
</dbReference>